<proteinExistence type="predicted"/>
<reference evidence="12 13" key="1">
    <citation type="submission" date="2021-07" db="EMBL/GenBank/DDBJ databases">
        <title>Genomic diversity and antimicrobial resistance of Prevotella spp. isolated from chronic lung disease airways.</title>
        <authorList>
            <person name="Webb K.A."/>
            <person name="Olagoke O.S."/>
            <person name="Baird T."/>
            <person name="Neill J."/>
            <person name="Pham A."/>
            <person name="Wells T.J."/>
            <person name="Ramsay K.A."/>
            <person name="Bell S.C."/>
            <person name="Sarovich D.S."/>
            <person name="Price E.P."/>
        </authorList>
    </citation>
    <scope>NUCLEOTIDE SEQUENCE [LARGE SCALE GENOMIC DNA]</scope>
    <source>
        <strain evidence="12 13">SCHI0011.S.12</strain>
    </source>
</reference>
<sequence length="1076" mass="125030">MNAPLTVYKASAGSGKTFTLTIEYIKLLIKDPLSYKQILAVTFTNKATEEMKMRILSQLYGLSRLLPDSNAYLEIIKKDTELSEEQIRQRSSLALGYLIHNYSYFQIQTIDTFFQGVLNNLARELDLTARLRVTLNDEQLKERAVDRLIEELDPKNKILKWVLDLLEENQEENKAWNIISELKSFGKNIFSDLYKQNEKQLSSFLEDENKVKEFRSTLIKVREESIEKLDKGVAAFFDILNESGLDITDFKNGARGVPSYFLTLQKQEYTKTNFPSKTALNGLTSSDAWISKSGEEKKPYLRSLVEQRLMPLLNDVESMRVPVTKTILSVNLTLQHLNKLRLLSNIEKKVHEINNENNQFLLSDTQMLLNSMIEESDSPFLFEKIGTRLEHIMIDEFQDTSTTQWKNFKILLNECLSHAESSNLIVGDVKQSIYRWRNGDWKLLNNINQEFNHSEDVLDIKNLTTNYRSSRNIITFNNAFFNALVETEARILHDISEKEEEQLKSAYSDVAQLVPKSKPNKGYVQIELLKKEVYEEETLAQTKAIIQDLLNKGAQPKDIAIIHRKNDKLQEIANYLMNEMPHLHFVSSEAFKICSSSAVNIIIKALQFLVNNDDKLALAELVQTYQTEVLQNKDIDSLMVENRDCLENLLPKSFYTNINELRELALLNLIETIFNAFSLDTLKEQTSYVCTFYDKVNEFITDNGSNLPLFLNQWEDDLYNTTISTEQLDGITLITIHKCKGLEYKHVIMPFCDWKLKQDATMLFKTPEAPFSQIPILPIYNSRNKMMNTIFESQYIEEYSQTIVDNLNMLYVAFTRACDSLFVISCAKQNISYRASSIEAAITNIKEQLPDCTIIDELDKDDCYFKFEYGQLEVEVKQKEEEKSMNIFKTPVISHQINIKNYTEKASFLQSNKSNEYLKGEETESKQQQYIELGQILHKIFSQIKTKEDIAYAIEELNYEGVIDNKKINKEKLQDLIYKRFENPTVEEWFSDKWTVFNECAILSVDPTTNSVIKRRPDRVIYDGDQMIVIDFKFGSPKDIYIQQIESYMTLLKEMGYKKIKGYLWFVYSNNIKEVK</sequence>
<feature type="domain" description="UvrD-like helicase C-terminal" evidence="11">
    <location>
        <begin position="493"/>
        <end position="741"/>
    </location>
</feature>
<keyword evidence="13" id="KW-1185">Reference proteome</keyword>
<dbReference type="Pfam" id="PF13361">
    <property type="entry name" value="UvrD_C"/>
    <property type="match status" value="2"/>
</dbReference>
<evidence type="ECO:0000313" key="12">
    <source>
        <dbReference type="EMBL" id="MBW4768500.1"/>
    </source>
</evidence>
<comment type="catalytic activity">
    <reaction evidence="6">
        <text>Couples ATP hydrolysis with the unwinding of duplex DNA by translocating in the 3'-5' direction.</text>
        <dbReference type="EC" id="5.6.2.4"/>
    </reaction>
</comment>
<evidence type="ECO:0000256" key="7">
    <source>
        <dbReference type="ARBA" id="ARBA00034808"/>
    </source>
</evidence>
<evidence type="ECO:0000256" key="5">
    <source>
        <dbReference type="ARBA" id="ARBA00023235"/>
    </source>
</evidence>
<evidence type="ECO:0000256" key="4">
    <source>
        <dbReference type="ARBA" id="ARBA00022840"/>
    </source>
</evidence>
<organism evidence="12 13">
    <name type="scientific">Hoylesella nanceiensis</name>
    <dbReference type="NCBI Taxonomy" id="425941"/>
    <lineage>
        <taxon>Bacteria</taxon>
        <taxon>Pseudomonadati</taxon>
        <taxon>Bacteroidota</taxon>
        <taxon>Bacteroidia</taxon>
        <taxon>Bacteroidales</taxon>
        <taxon>Prevotellaceae</taxon>
        <taxon>Hoylesella</taxon>
    </lineage>
</organism>
<keyword evidence="4 9" id="KW-0067">ATP-binding</keyword>
<name>A0ABS6YAA1_9BACT</name>
<evidence type="ECO:0000256" key="2">
    <source>
        <dbReference type="ARBA" id="ARBA00022801"/>
    </source>
</evidence>
<dbReference type="EMBL" id="JAHXCT010000001">
    <property type="protein sequence ID" value="MBW4768500.1"/>
    <property type="molecule type" value="Genomic_DNA"/>
</dbReference>
<accession>A0ABS6YAA1</accession>
<dbReference type="InterPro" id="IPR014016">
    <property type="entry name" value="UvrD-like_ATP-bd"/>
</dbReference>
<keyword evidence="5" id="KW-0413">Isomerase</keyword>
<protein>
    <recommendedName>
        <fullName evidence="7">DNA 3'-5' helicase</fullName>
        <ecNumber evidence="7">5.6.2.4</ecNumber>
    </recommendedName>
</protein>
<dbReference type="Pfam" id="PF00580">
    <property type="entry name" value="UvrD-helicase"/>
    <property type="match status" value="1"/>
</dbReference>
<evidence type="ECO:0000256" key="6">
    <source>
        <dbReference type="ARBA" id="ARBA00034617"/>
    </source>
</evidence>
<comment type="caution">
    <text evidence="12">The sequence shown here is derived from an EMBL/GenBank/DDBJ whole genome shotgun (WGS) entry which is preliminary data.</text>
</comment>
<dbReference type="PANTHER" id="PTHR11070:SF67">
    <property type="entry name" value="DNA 3'-5' HELICASE"/>
    <property type="match status" value="1"/>
</dbReference>
<evidence type="ECO:0000259" key="10">
    <source>
        <dbReference type="PROSITE" id="PS51198"/>
    </source>
</evidence>
<evidence type="ECO:0000256" key="1">
    <source>
        <dbReference type="ARBA" id="ARBA00022741"/>
    </source>
</evidence>
<dbReference type="InterPro" id="IPR000212">
    <property type="entry name" value="DNA_helicase_UvrD/REP"/>
</dbReference>
<keyword evidence="2 9" id="KW-0378">Hydrolase</keyword>
<evidence type="ECO:0000256" key="8">
    <source>
        <dbReference type="ARBA" id="ARBA00048988"/>
    </source>
</evidence>
<dbReference type="PROSITE" id="PS51198">
    <property type="entry name" value="UVRD_HELICASE_ATP_BIND"/>
    <property type="match status" value="1"/>
</dbReference>
<keyword evidence="3 9" id="KW-0347">Helicase</keyword>
<feature type="domain" description="UvrD-like helicase ATP-binding" evidence="10">
    <location>
        <begin position="1"/>
        <end position="470"/>
    </location>
</feature>
<keyword evidence="1 9" id="KW-0547">Nucleotide-binding</keyword>
<dbReference type="PANTHER" id="PTHR11070">
    <property type="entry name" value="UVRD / RECB / PCRA DNA HELICASE FAMILY MEMBER"/>
    <property type="match status" value="1"/>
</dbReference>
<dbReference type="RefSeq" id="WP_219479333.1">
    <property type="nucleotide sequence ID" value="NZ_JAHXCT010000001.1"/>
</dbReference>
<dbReference type="EC" id="5.6.2.4" evidence="7"/>
<comment type="catalytic activity">
    <reaction evidence="8">
        <text>ATP + H2O = ADP + phosphate + H(+)</text>
        <dbReference type="Rhea" id="RHEA:13065"/>
        <dbReference type="ChEBI" id="CHEBI:15377"/>
        <dbReference type="ChEBI" id="CHEBI:15378"/>
        <dbReference type="ChEBI" id="CHEBI:30616"/>
        <dbReference type="ChEBI" id="CHEBI:43474"/>
        <dbReference type="ChEBI" id="CHEBI:456216"/>
        <dbReference type="EC" id="5.6.2.4"/>
    </reaction>
</comment>
<evidence type="ECO:0000313" key="13">
    <source>
        <dbReference type="Proteomes" id="UP000788426"/>
    </source>
</evidence>
<evidence type="ECO:0000256" key="9">
    <source>
        <dbReference type="PROSITE-ProRule" id="PRU00560"/>
    </source>
</evidence>
<dbReference type="InterPro" id="IPR014017">
    <property type="entry name" value="DNA_helicase_UvrD-like_C"/>
</dbReference>
<gene>
    <name evidence="12" type="ORF">KZO38_01780</name>
</gene>
<feature type="binding site" evidence="9">
    <location>
        <begin position="10"/>
        <end position="17"/>
    </location>
    <ligand>
        <name>ATP</name>
        <dbReference type="ChEBI" id="CHEBI:30616"/>
    </ligand>
</feature>
<evidence type="ECO:0000259" key="11">
    <source>
        <dbReference type="PROSITE" id="PS51217"/>
    </source>
</evidence>
<evidence type="ECO:0000256" key="3">
    <source>
        <dbReference type="ARBA" id="ARBA00022806"/>
    </source>
</evidence>
<dbReference type="Proteomes" id="UP000788426">
    <property type="component" value="Unassembled WGS sequence"/>
</dbReference>
<dbReference type="PROSITE" id="PS51217">
    <property type="entry name" value="UVRD_HELICASE_CTER"/>
    <property type="match status" value="1"/>
</dbReference>